<dbReference type="EMBL" id="BLLF01000034">
    <property type="protein sequence ID" value="GFH06344.1"/>
    <property type="molecule type" value="Genomic_DNA"/>
</dbReference>
<sequence>MQVGLRQTARQEYAPRHRHMVQALPACDNRWMVKLALQGLDRNGAIMHSTCICCTNSTLPLPPMKDLTGPSPATCPMGESGVVGLGQ</sequence>
<protein>
    <submittedName>
        <fullName evidence="1">Uncharacterized protein</fullName>
    </submittedName>
</protein>
<gene>
    <name evidence="1" type="ORF">HaLaN_00958</name>
</gene>
<proteinExistence type="predicted"/>
<name>A0A699YHI4_HAELA</name>
<reference evidence="1 2" key="1">
    <citation type="submission" date="2020-02" db="EMBL/GenBank/DDBJ databases">
        <title>Draft genome sequence of Haematococcus lacustris strain NIES-144.</title>
        <authorList>
            <person name="Morimoto D."/>
            <person name="Nakagawa S."/>
            <person name="Yoshida T."/>
            <person name="Sawayama S."/>
        </authorList>
    </citation>
    <scope>NUCLEOTIDE SEQUENCE [LARGE SCALE GENOMIC DNA]</scope>
    <source>
        <strain evidence="1 2">NIES-144</strain>
    </source>
</reference>
<evidence type="ECO:0000313" key="2">
    <source>
        <dbReference type="Proteomes" id="UP000485058"/>
    </source>
</evidence>
<feature type="non-terminal residue" evidence="1">
    <location>
        <position position="87"/>
    </location>
</feature>
<dbReference type="AlphaFoldDB" id="A0A699YHI4"/>
<evidence type="ECO:0000313" key="1">
    <source>
        <dbReference type="EMBL" id="GFH06344.1"/>
    </source>
</evidence>
<accession>A0A699YHI4</accession>
<comment type="caution">
    <text evidence="1">The sequence shown here is derived from an EMBL/GenBank/DDBJ whole genome shotgun (WGS) entry which is preliminary data.</text>
</comment>
<dbReference type="Proteomes" id="UP000485058">
    <property type="component" value="Unassembled WGS sequence"/>
</dbReference>
<organism evidence="1 2">
    <name type="scientific">Haematococcus lacustris</name>
    <name type="common">Green alga</name>
    <name type="synonym">Haematococcus pluvialis</name>
    <dbReference type="NCBI Taxonomy" id="44745"/>
    <lineage>
        <taxon>Eukaryota</taxon>
        <taxon>Viridiplantae</taxon>
        <taxon>Chlorophyta</taxon>
        <taxon>core chlorophytes</taxon>
        <taxon>Chlorophyceae</taxon>
        <taxon>CS clade</taxon>
        <taxon>Chlamydomonadales</taxon>
        <taxon>Haematococcaceae</taxon>
        <taxon>Haematococcus</taxon>
    </lineage>
</organism>
<keyword evidence="2" id="KW-1185">Reference proteome</keyword>